<comment type="caution">
    <text evidence="1">The sequence shown here is derived from an EMBL/GenBank/DDBJ whole genome shotgun (WGS) entry which is preliminary data.</text>
</comment>
<proteinExistence type="predicted"/>
<dbReference type="EMBL" id="JBGFUD010001503">
    <property type="protein sequence ID" value="MFH4976373.1"/>
    <property type="molecule type" value="Genomic_DNA"/>
</dbReference>
<dbReference type="Pfam" id="PF12739">
    <property type="entry name" value="TRAPPC-Trs85"/>
    <property type="match status" value="1"/>
</dbReference>
<protein>
    <submittedName>
        <fullName evidence="1">Uncharacterized protein</fullName>
    </submittedName>
</protein>
<accession>A0ABD6E8G9</accession>
<dbReference type="Proteomes" id="UP001608902">
    <property type="component" value="Unassembled WGS sequence"/>
</dbReference>
<evidence type="ECO:0000313" key="2">
    <source>
        <dbReference type="Proteomes" id="UP001608902"/>
    </source>
</evidence>
<dbReference type="PANTHER" id="PTHR12975">
    <property type="entry name" value="TRANSPORT PROTEIN TRAPP"/>
    <property type="match status" value="1"/>
</dbReference>
<reference evidence="1 2" key="1">
    <citation type="submission" date="2024-08" db="EMBL/GenBank/DDBJ databases">
        <title>Gnathostoma spinigerum genome.</title>
        <authorList>
            <person name="Gonzalez-Bertolin B."/>
            <person name="Monzon S."/>
            <person name="Zaballos A."/>
            <person name="Jimenez P."/>
            <person name="Dekumyoy P."/>
            <person name="Varona S."/>
            <person name="Cuesta I."/>
            <person name="Sumanam S."/>
            <person name="Adisakwattana P."/>
            <person name="Gasser R.B."/>
            <person name="Hernandez-Gonzalez A."/>
            <person name="Young N.D."/>
            <person name="Perteguer M.J."/>
        </authorList>
    </citation>
    <scope>NUCLEOTIDE SEQUENCE [LARGE SCALE GENOMIC DNA]</scope>
    <source>
        <strain evidence="1">AL3</strain>
        <tissue evidence="1">Liver</tissue>
    </source>
</reference>
<evidence type="ECO:0000313" key="1">
    <source>
        <dbReference type="EMBL" id="MFH4976373.1"/>
    </source>
</evidence>
<gene>
    <name evidence="1" type="ORF">AB6A40_003082</name>
</gene>
<dbReference type="PANTHER" id="PTHR12975:SF6">
    <property type="entry name" value="TRAFFICKING PROTEIN PARTICLE COMPLEX SUBUNIT 8"/>
    <property type="match status" value="1"/>
</dbReference>
<dbReference type="InterPro" id="IPR024420">
    <property type="entry name" value="TRAPP_III_complex_Trs85"/>
</dbReference>
<organism evidence="1 2">
    <name type="scientific">Gnathostoma spinigerum</name>
    <dbReference type="NCBI Taxonomy" id="75299"/>
    <lineage>
        <taxon>Eukaryota</taxon>
        <taxon>Metazoa</taxon>
        <taxon>Ecdysozoa</taxon>
        <taxon>Nematoda</taxon>
        <taxon>Chromadorea</taxon>
        <taxon>Rhabditida</taxon>
        <taxon>Spirurina</taxon>
        <taxon>Gnathostomatomorpha</taxon>
        <taxon>Gnathostomatoidea</taxon>
        <taxon>Gnathostomatidae</taxon>
        <taxon>Gnathostoma</taxon>
    </lineage>
</organism>
<name>A0ABD6E8G9_9BILA</name>
<sequence>MFQECVRRGFGPLIALVTSDGVEEISAKNALGFADLLLPFCDIQCSIKDPSGVPCTSSVHIDIRNIRSDGFLLSLTVLPSVLKEAVADAWSTVDADSTSSDDIKCATFRFWETLLRWCEPSEHELLRTYLACVFAVSTTENEPLNELYKLIQLQNTQQVTVVVLI</sequence>
<keyword evidence="2" id="KW-1185">Reference proteome</keyword>
<dbReference type="AlphaFoldDB" id="A0ABD6E8G9"/>